<evidence type="ECO:0000256" key="1">
    <source>
        <dbReference type="ARBA" id="ARBA00006432"/>
    </source>
</evidence>
<dbReference type="PANTHER" id="PTHR24096:SF149">
    <property type="entry name" value="AMP-BINDING DOMAIN-CONTAINING PROTEIN-RELATED"/>
    <property type="match status" value="1"/>
</dbReference>
<sequence>MVVFKSKRQIDIPRLDILSLLYESDWCLAREETEIHVQAANPSNSITKAESRKLLKRVAHVLRQRFGIGASGPGKDVVLTVLSGSPFAPVFFYGIVAAGGIFSGASTEYRVEELTRQIEDGKASLLVCSPECEAQVVRAGEICGIPKDRILLLDSTIPHHWKLISVADRSDLLGTSGQMLDWQRLTDLPTLEDVTICLLYSSGTTGLPKGIRISHWGLVANNVCTMDPARRYKAISEKEGREFTFNTIAHLPMSNIAGISLYSTNPFYMGGTAWWMEKYDFETFLECHRRYRPAYQFTVPPVWLRIAKSDKVTDHFDALQVAVTGAAPIGQDLVKEVQKKLGRGRAHMAQTWGTTETTGVIAATDWLAYSKDGTWSVGELCPNVTLRVIDEDGRDVPEGQPGEMLVGGPILAQAYHNRPEATRESFQQGFYHTGDIGTYTNGHVRIVDRKKELIKYKGSQVAPAELEALLISHPRIADAAVIGLWDEAQQTEVPRAYVVRRQSSDGDGRTITAQEVADFVKNRVASYKQLRGGVFFVDEIPKSASGKILRKELRARIKPPPSSSSSSSSIQAKL</sequence>
<protein>
    <submittedName>
        <fullName evidence="6">Uncharacterized protein</fullName>
    </submittedName>
</protein>
<feature type="domain" description="AMP-dependent synthetase/ligase" evidence="4">
    <location>
        <begin position="41"/>
        <end position="416"/>
    </location>
</feature>
<dbReference type="SUPFAM" id="SSF56801">
    <property type="entry name" value="Acetyl-CoA synthetase-like"/>
    <property type="match status" value="1"/>
</dbReference>
<keyword evidence="7" id="KW-1185">Reference proteome</keyword>
<dbReference type="Gene3D" id="3.40.50.12780">
    <property type="entry name" value="N-terminal domain of ligase-like"/>
    <property type="match status" value="1"/>
</dbReference>
<gene>
    <name evidence="6" type="ORF">AYO21_07126</name>
</gene>
<dbReference type="GO" id="GO:0019748">
    <property type="term" value="P:secondary metabolic process"/>
    <property type="evidence" value="ECO:0007669"/>
    <property type="project" value="TreeGrafter"/>
</dbReference>
<proteinExistence type="inferred from homology"/>
<keyword evidence="2" id="KW-0436">Ligase</keyword>
<dbReference type="InterPro" id="IPR000873">
    <property type="entry name" value="AMP-dep_synth/lig_dom"/>
</dbReference>
<name>A0A177F4V3_9EURO</name>
<dbReference type="RefSeq" id="XP_022510572.1">
    <property type="nucleotide sequence ID" value="XM_022657083.1"/>
</dbReference>
<feature type="domain" description="AMP-binding enzyme C-terminal" evidence="5">
    <location>
        <begin position="465"/>
        <end position="547"/>
    </location>
</feature>
<dbReference type="FunFam" id="3.30.300.30:FF:000007">
    <property type="entry name" value="4-coumarate--CoA ligase 2"/>
    <property type="match status" value="1"/>
</dbReference>
<evidence type="ECO:0000259" key="5">
    <source>
        <dbReference type="Pfam" id="PF13193"/>
    </source>
</evidence>
<dbReference type="AlphaFoldDB" id="A0A177F4V3"/>
<dbReference type="InterPro" id="IPR025110">
    <property type="entry name" value="AMP-bd_C"/>
</dbReference>
<dbReference type="GeneID" id="34602282"/>
<comment type="similarity">
    <text evidence="1">Belongs to the ATP-dependent AMP-binding enzyme family.</text>
</comment>
<dbReference type="Gene3D" id="3.30.300.30">
    <property type="match status" value="1"/>
</dbReference>
<dbReference type="GO" id="GO:0016405">
    <property type="term" value="F:CoA-ligase activity"/>
    <property type="evidence" value="ECO:0007669"/>
    <property type="project" value="TreeGrafter"/>
</dbReference>
<evidence type="ECO:0000313" key="6">
    <source>
        <dbReference type="EMBL" id="OAG38620.1"/>
    </source>
</evidence>
<dbReference type="Pfam" id="PF00501">
    <property type="entry name" value="AMP-binding"/>
    <property type="match status" value="1"/>
</dbReference>
<reference evidence="6 7" key="1">
    <citation type="submission" date="2016-03" db="EMBL/GenBank/DDBJ databases">
        <title>Draft genome sequence of the Fonsecaea monophora CBS 269.37.</title>
        <authorList>
            <person name="Bombassaro A."/>
            <person name="Vinicius W.A."/>
            <person name="De Hoog S."/>
            <person name="Sun J."/>
            <person name="Souza E.M."/>
            <person name="Raittz R.T."/>
            <person name="Costa F."/>
            <person name="Leao A.C."/>
            <person name="Tadra-Sfeir M.Z."/>
            <person name="Baura V."/>
            <person name="Balsanelli E."/>
            <person name="Pedrosa F.O."/>
            <person name="Moreno L.F."/>
            <person name="Steffens M.B."/>
            <person name="Xi L."/>
            <person name="Bocca A.L."/>
            <person name="Felipe M.S."/>
            <person name="Teixeira M."/>
            <person name="Telles Filho F.Q."/>
            <person name="Azevedo C.M."/>
            <person name="Gomes R."/>
            <person name="Vicente V.A."/>
        </authorList>
    </citation>
    <scope>NUCLEOTIDE SEQUENCE [LARGE SCALE GENOMIC DNA]</scope>
    <source>
        <strain evidence="6 7">CBS 269.37</strain>
    </source>
</reference>
<dbReference type="PANTHER" id="PTHR24096">
    <property type="entry name" value="LONG-CHAIN-FATTY-ACID--COA LIGASE"/>
    <property type="match status" value="1"/>
</dbReference>
<dbReference type="InterPro" id="IPR045851">
    <property type="entry name" value="AMP-bd_C_sf"/>
</dbReference>
<dbReference type="PROSITE" id="PS00455">
    <property type="entry name" value="AMP_BINDING"/>
    <property type="match status" value="1"/>
</dbReference>
<organism evidence="6 7">
    <name type="scientific">Fonsecaea monophora</name>
    <dbReference type="NCBI Taxonomy" id="254056"/>
    <lineage>
        <taxon>Eukaryota</taxon>
        <taxon>Fungi</taxon>
        <taxon>Dikarya</taxon>
        <taxon>Ascomycota</taxon>
        <taxon>Pezizomycotina</taxon>
        <taxon>Eurotiomycetes</taxon>
        <taxon>Chaetothyriomycetidae</taxon>
        <taxon>Chaetothyriales</taxon>
        <taxon>Herpotrichiellaceae</taxon>
        <taxon>Fonsecaea</taxon>
    </lineage>
</organism>
<dbReference type="InterPro" id="IPR020845">
    <property type="entry name" value="AMP-binding_CS"/>
</dbReference>
<dbReference type="EMBL" id="LVKK01000053">
    <property type="protein sequence ID" value="OAG38620.1"/>
    <property type="molecule type" value="Genomic_DNA"/>
</dbReference>
<feature type="region of interest" description="Disordered" evidence="3">
    <location>
        <begin position="552"/>
        <end position="574"/>
    </location>
</feature>
<evidence type="ECO:0000259" key="4">
    <source>
        <dbReference type="Pfam" id="PF00501"/>
    </source>
</evidence>
<evidence type="ECO:0000313" key="7">
    <source>
        <dbReference type="Proteomes" id="UP000077002"/>
    </source>
</evidence>
<evidence type="ECO:0000256" key="2">
    <source>
        <dbReference type="ARBA" id="ARBA00022598"/>
    </source>
</evidence>
<feature type="compositionally biased region" description="Low complexity" evidence="3">
    <location>
        <begin position="563"/>
        <end position="574"/>
    </location>
</feature>
<dbReference type="Pfam" id="PF13193">
    <property type="entry name" value="AMP-binding_C"/>
    <property type="match status" value="1"/>
</dbReference>
<dbReference type="OrthoDB" id="1898221at2759"/>
<dbReference type="Proteomes" id="UP000077002">
    <property type="component" value="Unassembled WGS sequence"/>
</dbReference>
<evidence type="ECO:0000256" key="3">
    <source>
        <dbReference type="SAM" id="MobiDB-lite"/>
    </source>
</evidence>
<accession>A0A177F4V3</accession>
<comment type="caution">
    <text evidence="6">The sequence shown here is derived from an EMBL/GenBank/DDBJ whole genome shotgun (WGS) entry which is preliminary data.</text>
</comment>
<dbReference type="InterPro" id="IPR042099">
    <property type="entry name" value="ANL_N_sf"/>
</dbReference>